<reference evidence="6" key="3">
    <citation type="submission" date="2018-01" db="EMBL/GenBank/DDBJ databases">
        <title>Raltonia solanacearum P824 infects blueberry.</title>
        <authorList>
            <person name="Bocsanczy A.M."/>
            <person name="Norman D.J."/>
        </authorList>
    </citation>
    <scope>NUCLEOTIDE SEQUENCE [LARGE SCALE GENOMIC DNA]</scope>
    <source>
        <strain evidence="6">P824</strain>
    </source>
</reference>
<dbReference type="Proteomes" id="UP000262427">
    <property type="component" value="Chromosome CM"/>
</dbReference>
<dbReference type="EMBL" id="LN899820">
    <property type="protein sequence ID" value="CUV56199.1"/>
    <property type="molecule type" value="Genomic_DNA"/>
</dbReference>
<dbReference type="EMBL" id="LN899824">
    <property type="protein sequence ID" value="CUV28774.1"/>
    <property type="molecule type" value="Genomic_DNA"/>
</dbReference>
<dbReference type="Pfam" id="PF10908">
    <property type="entry name" value="Tlde1_dom"/>
    <property type="match status" value="1"/>
</dbReference>
<proteinExistence type="predicted"/>
<dbReference type="InterPro" id="IPR021225">
    <property type="entry name" value="Tlde1_dom"/>
</dbReference>
<dbReference type="EMBL" id="CP085043">
    <property type="protein sequence ID" value="UZF15961.1"/>
    <property type="molecule type" value="Genomic_DNA"/>
</dbReference>
<reference evidence="3" key="1">
    <citation type="submission" date="2015-10" db="EMBL/GenBank/DDBJ databases">
        <authorList>
            <person name="Gilbert D.G."/>
        </authorList>
    </citation>
    <scope>NUCLEOTIDE SEQUENCE</scope>
    <source>
        <strain evidence="3">Phyl III-seqv23</strain>
    </source>
</reference>
<dbReference type="AlphaFoldDB" id="A0A0S4V3I3"/>
<accession>A0A0S4V3I3</accession>
<evidence type="ECO:0000313" key="4">
    <source>
        <dbReference type="EMBL" id="CUV56199.1"/>
    </source>
</evidence>
<organism evidence="3">
    <name type="scientific">Ralstonia solanacearum</name>
    <name type="common">Pseudomonas solanacearum</name>
    <dbReference type="NCBI Taxonomy" id="305"/>
    <lineage>
        <taxon>Bacteria</taxon>
        <taxon>Pseudomonadati</taxon>
        <taxon>Pseudomonadota</taxon>
        <taxon>Betaproteobacteria</taxon>
        <taxon>Burkholderiales</taxon>
        <taxon>Burkholderiaceae</taxon>
        <taxon>Ralstonia</taxon>
        <taxon>Ralstonia solanacearum species complex</taxon>
    </lineage>
</organism>
<protein>
    <submittedName>
        <fullName evidence="2">DUF2778 domain-containing protein</fullName>
    </submittedName>
</protein>
<evidence type="ECO:0000313" key="6">
    <source>
        <dbReference type="Proteomes" id="UP000262427"/>
    </source>
</evidence>
<sequence>MFYCSFELNSQPMSAFHIGNISVPAFSGLKPYVNQRANSCLAHFGPIPPGTYYIVDRKSGGKLGWLWDMAGNRSEWFGLYADDQQIDDEVFCEEVKRGNFRLHPMVGRGISKGCITIEKQSDFNRIRLMLRNAGTSAIPGTDLKTYGKITVR</sequence>
<evidence type="ECO:0000313" key="3">
    <source>
        <dbReference type="EMBL" id="CUV28774.1"/>
    </source>
</evidence>
<feature type="domain" description="Tlde1" evidence="1">
    <location>
        <begin position="23"/>
        <end position="140"/>
    </location>
</feature>
<gene>
    <name evidence="5" type="ORF">LH706_05825</name>
    <name evidence="2" type="ORF">RSP824_05130</name>
    <name evidence="3" type="ORF">RUN1985_v1_280089</name>
    <name evidence="4" type="ORF">RUN215_v1_680022</name>
</gene>
<reference evidence="5" key="4">
    <citation type="submission" date="2021-10" db="EMBL/GenBank/DDBJ databases">
        <title>Complete genome sequences of five Ralstonia solancearum strains isolated from sunflower.</title>
        <authorList>
            <person name="She X."/>
            <person name="He Z."/>
        </authorList>
    </citation>
    <scope>NUCLEOTIDE SEQUENCE</scope>
    <source>
        <strain evidence="5">RS638</strain>
    </source>
</reference>
<reference evidence="2" key="2">
    <citation type="submission" date="2018-01" db="EMBL/GenBank/DDBJ databases">
        <title>Ralstonia pseudosolanacearum P824 infects blueberry.</title>
        <authorList>
            <person name="Bocsanczy A.M."/>
            <person name="Norman D.J."/>
        </authorList>
    </citation>
    <scope>NUCLEOTIDE SEQUENCE</scope>
    <source>
        <strain evidence="2">P824</strain>
    </source>
</reference>
<dbReference type="EMBL" id="CP025741">
    <property type="protein sequence ID" value="AYA45914.1"/>
    <property type="molecule type" value="Genomic_DNA"/>
</dbReference>
<evidence type="ECO:0000313" key="5">
    <source>
        <dbReference type="EMBL" id="UZF15961.1"/>
    </source>
</evidence>
<evidence type="ECO:0000313" key="2">
    <source>
        <dbReference type="EMBL" id="AYA45914.1"/>
    </source>
</evidence>
<evidence type="ECO:0000259" key="1">
    <source>
        <dbReference type="Pfam" id="PF10908"/>
    </source>
</evidence>
<name>A0A0S4V3I3_RALSL</name>